<accession>V5RC94</accession>
<feature type="transmembrane region" description="Helical" evidence="1">
    <location>
        <begin position="231"/>
        <end position="248"/>
    </location>
</feature>
<reference evidence="2" key="1">
    <citation type="journal article" date="2013" name="PLoS ONE">
        <title>Diversity in the major polysaccharide antigen of Acinetobacter baumannii assessed by DNA sequencing, and development of a molecular serotyping scheme.</title>
        <authorList>
            <person name="Hu D."/>
            <person name="Liu B."/>
            <person name="Dijkshoorn L."/>
            <person name="Wang L."/>
            <person name="Reeves P.R."/>
        </authorList>
    </citation>
    <scope>NUCLEOTIDE SEQUENCE</scope>
    <source>
        <strain evidence="3">LUH3712</strain>
        <strain evidence="2">LUH3714</strain>
    </source>
</reference>
<dbReference type="EMBL" id="KC526914">
    <property type="protein sequence ID" value="AHB32715.1"/>
    <property type="molecule type" value="Genomic_DNA"/>
</dbReference>
<keyword evidence="1" id="KW-0472">Membrane</keyword>
<dbReference type="RefSeq" id="WP_163049471.1">
    <property type="nucleotide sequence ID" value="NZ_JAAGSZ010000021.1"/>
</dbReference>
<evidence type="ECO:0000313" key="3">
    <source>
        <dbReference type="EMBL" id="AHB32715.1"/>
    </source>
</evidence>
<feature type="transmembrane region" description="Helical" evidence="1">
    <location>
        <begin position="193"/>
        <end position="211"/>
    </location>
</feature>
<protein>
    <submittedName>
        <fullName evidence="2">Wzy</fullName>
    </submittedName>
</protein>
<keyword evidence="1" id="KW-1133">Transmembrane helix</keyword>
<evidence type="ECO:0000256" key="1">
    <source>
        <dbReference type="SAM" id="Phobius"/>
    </source>
</evidence>
<feature type="transmembrane region" description="Helical" evidence="1">
    <location>
        <begin position="119"/>
        <end position="148"/>
    </location>
</feature>
<dbReference type="AlphaFoldDB" id="V5RC94"/>
<sequence>MIPYLIVLFFVMLITFIESKHLSRRAIIIPSFFLILLSSLRSNIVGTDSRTYTLAYDFNYDPYRYGFDPNIEYGYQLLDSIILNFSHNYFWLFFITSFFIVTFYLTTIKKLSENYIFSIFIYITFGFYTFAFNGLRQGIAMAICFFALPFMLERKFFKYLLFILFSSLFHVASLIMLFFYFLVYLKTKLEYKVTSVLIGSSLLSSVGITYLAQGNDRYQHYTEVADKSGGYLTLGFYVLIGIIVYILGRTERQNNENYRVFEVIFLCGLAFVLPVSLLGTDPSGPQRIFYFFAYMVIFLIPIVLRKLKSKIFKVLFVLLAIVYFCLITSKFNNLVPYILNPHFEVF</sequence>
<reference evidence="2" key="2">
    <citation type="journal article" date="2017" name="Microbiology">
        <title>The KL24 gene cluster and a genomic island encoding a Wzy polymerase contribute genes needed for synthesis of the K24 capsular polysaccharide by the multiply antibiotic resistant Acinetobacter baumannii isolate RCH51.</title>
        <authorList>
            <person name="Kenyon J.J."/>
            <person name="Kasimova A.A."/>
            <person name="Shneider M.M."/>
            <person name="Shashkov A.S."/>
            <person name="Arbatsky N.P."/>
            <person name="Popova A.V."/>
            <person name="Miroshnikov K.A."/>
            <person name="Hall R.M."/>
            <person name="Knirel Y.A."/>
        </authorList>
    </citation>
    <scope>NUCLEOTIDE SEQUENCE</scope>
    <source>
        <strain evidence="3">LUH3712</strain>
        <strain evidence="2">LUH3714</strain>
    </source>
</reference>
<organism evidence="2">
    <name type="scientific">Acinetobacter baumannii</name>
    <dbReference type="NCBI Taxonomy" id="470"/>
    <lineage>
        <taxon>Bacteria</taxon>
        <taxon>Pseudomonadati</taxon>
        <taxon>Pseudomonadota</taxon>
        <taxon>Gammaproteobacteria</taxon>
        <taxon>Moraxellales</taxon>
        <taxon>Moraxellaceae</taxon>
        <taxon>Acinetobacter</taxon>
        <taxon>Acinetobacter calcoaceticus/baumannii complex</taxon>
    </lineage>
</organism>
<dbReference type="EMBL" id="KC526911">
    <property type="protein sequence ID" value="AHB32637.1"/>
    <property type="molecule type" value="Genomic_DNA"/>
</dbReference>
<feature type="transmembrane region" description="Helical" evidence="1">
    <location>
        <begin position="89"/>
        <end position="107"/>
    </location>
</feature>
<feature type="transmembrane region" description="Helical" evidence="1">
    <location>
        <begin position="160"/>
        <end position="181"/>
    </location>
</feature>
<gene>
    <name evidence="2" type="primary">wzy</name>
</gene>
<name>V5RC94_ACIBA</name>
<proteinExistence type="predicted"/>
<dbReference type="InterPro" id="IPR049458">
    <property type="entry name" value="EpsG-like"/>
</dbReference>
<feature type="transmembrane region" description="Helical" evidence="1">
    <location>
        <begin position="311"/>
        <end position="331"/>
    </location>
</feature>
<feature type="transmembrane region" description="Helical" evidence="1">
    <location>
        <begin position="286"/>
        <end position="304"/>
    </location>
</feature>
<dbReference type="Pfam" id="PF14897">
    <property type="entry name" value="EpsG"/>
    <property type="match status" value="1"/>
</dbReference>
<feature type="transmembrane region" description="Helical" evidence="1">
    <location>
        <begin position="260"/>
        <end position="280"/>
    </location>
</feature>
<keyword evidence="1" id="KW-0812">Transmembrane</keyword>
<evidence type="ECO:0000313" key="2">
    <source>
        <dbReference type="EMBL" id="AHB32637.1"/>
    </source>
</evidence>